<organism evidence="2 3">
    <name type="scientific">Carnegiea gigantea</name>
    <dbReference type="NCBI Taxonomy" id="171969"/>
    <lineage>
        <taxon>Eukaryota</taxon>
        <taxon>Viridiplantae</taxon>
        <taxon>Streptophyta</taxon>
        <taxon>Embryophyta</taxon>
        <taxon>Tracheophyta</taxon>
        <taxon>Spermatophyta</taxon>
        <taxon>Magnoliopsida</taxon>
        <taxon>eudicotyledons</taxon>
        <taxon>Gunneridae</taxon>
        <taxon>Pentapetalae</taxon>
        <taxon>Caryophyllales</taxon>
        <taxon>Cactineae</taxon>
        <taxon>Cactaceae</taxon>
        <taxon>Cactoideae</taxon>
        <taxon>Echinocereeae</taxon>
        <taxon>Carnegiea</taxon>
    </lineage>
</organism>
<name>A0A9Q1GSL6_9CARY</name>
<accession>A0A9Q1GSL6</accession>
<evidence type="ECO:0000313" key="2">
    <source>
        <dbReference type="EMBL" id="KAJ8424380.1"/>
    </source>
</evidence>
<feature type="compositionally biased region" description="Polar residues" evidence="1">
    <location>
        <begin position="14"/>
        <end position="26"/>
    </location>
</feature>
<gene>
    <name evidence="2" type="ORF">Cgig2_011556</name>
</gene>
<reference evidence="2" key="1">
    <citation type="submission" date="2022-04" db="EMBL/GenBank/DDBJ databases">
        <title>Carnegiea gigantea Genome sequencing and assembly v2.</title>
        <authorList>
            <person name="Copetti D."/>
            <person name="Sanderson M.J."/>
            <person name="Burquez A."/>
            <person name="Wojciechowski M.F."/>
        </authorList>
    </citation>
    <scope>NUCLEOTIDE SEQUENCE</scope>
    <source>
        <strain evidence="2">SGP5-SGP5p</strain>
        <tissue evidence="2">Aerial part</tissue>
    </source>
</reference>
<evidence type="ECO:0000313" key="3">
    <source>
        <dbReference type="Proteomes" id="UP001153076"/>
    </source>
</evidence>
<dbReference type="Proteomes" id="UP001153076">
    <property type="component" value="Unassembled WGS sequence"/>
</dbReference>
<dbReference type="AlphaFoldDB" id="A0A9Q1GSL6"/>
<feature type="region of interest" description="Disordered" evidence="1">
    <location>
        <begin position="102"/>
        <end position="125"/>
    </location>
</feature>
<sequence>MAKVHKENYMEVVENQTQRGARSSKQIKFVHGGQQKKTGKTTPSNVNNIVRSLTHGGQSDSPLQPSSMLFNAGAVRPSAQPSKHTTCNYDGGRSHVELIRKGCPTPGGNSTEGSTQLRHSQVKNKKENLKRNFMGMNKLVKNTCMISSHMLQTTSNEHETTKRQEQNVLTPVSIFVNAVLKNHPKEVH</sequence>
<keyword evidence="3" id="KW-1185">Reference proteome</keyword>
<evidence type="ECO:0000256" key="1">
    <source>
        <dbReference type="SAM" id="MobiDB-lite"/>
    </source>
</evidence>
<feature type="compositionally biased region" description="Polar residues" evidence="1">
    <location>
        <begin position="107"/>
        <end position="119"/>
    </location>
</feature>
<protein>
    <submittedName>
        <fullName evidence="2">Uncharacterized protein</fullName>
    </submittedName>
</protein>
<proteinExistence type="predicted"/>
<feature type="region of interest" description="Disordered" evidence="1">
    <location>
        <begin position="14"/>
        <end position="43"/>
    </location>
</feature>
<comment type="caution">
    <text evidence="2">The sequence shown here is derived from an EMBL/GenBank/DDBJ whole genome shotgun (WGS) entry which is preliminary data.</text>
</comment>
<dbReference type="EMBL" id="JAKOGI010001697">
    <property type="protein sequence ID" value="KAJ8424380.1"/>
    <property type="molecule type" value="Genomic_DNA"/>
</dbReference>